<comment type="caution">
    <text evidence="5">The sequence shown here is derived from an EMBL/GenBank/DDBJ whole genome shotgun (WGS) entry which is preliminary data.</text>
</comment>
<evidence type="ECO:0000256" key="2">
    <source>
        <dbReference type="SAM" id="Phobius"/>
    </source>
</evidence>
<dbReference type="EMBL" id="CAJOBO010001377">
    <property type="protein sequence ID" value="CAF4371532.1"/>
    <property type="molecule type" value="Genomic_DNA"/>
</dbReference>
<evidence type="ECO:0000313" key="6">
    <source>
        <dbReference type="Proteomes" id="UP000663838"/>
    </source>
</evidence>
<organism evidence="5 6">
    <name type="scientific">Rotaria socialis</name>
    <dbReference type="NCBI Taxonomy" id="392032"/>
    <lineage>
        <taxon>Eukaryota</taxon>
        <taxon>Metazoa</taxon>
        <taxon>Spiralia</taxon>
        <taxon>Gnathifera</taxon>
        <taxon>Rotifera</taxon>
        <taxon>Eurotatoria</taxon>
        <taxon>Bdelloidea</taxon>
        <taxon>Philodinida</taxon>
        <taxon>Philodinidae</taxon>
        <taxon>Rotaria</taxon>
    </lineage>
</organism>
<dbReference type="EMBL" id="CAJOBQ010001418">
    <property type="protein sequence ID" value="CAF4485565.1"/>
    <property type="molecule type" value="Genomic_DNA"/>
</dbReference>
<gene>
    <name evidence="3" type="ORF">HFQ381_LOCUS18093</name>
    <name evidence="5" type="ORF">TOA249_LOCUS18626</name>
    <name evidence="4" type="ORF">TSG867_LOCUS19888</name>
</gene>
<evidence type="ECO:0000313" key="3">
    <source>
        <dbReference type="EMBL" id="CAF4371532.1"/>
    </source>
</evidence>
<dbReference type="Proteomes" id="UP000663851">
    <property type="component" value="Unassembled WGS sequence"/>
</dbReference>
<protein>
    <submittedName>
        <fullName evidence="5">Uncharacterized protein</fullName>
    </submittedName>
</protein>
<sequence length="927" mass="105528">MPNLTSYSAPPIHLNRELPKTYCDLIRHEIDYNDFLRKRIANIQSSLSHTNKKPLIKTANNHQRRAYFDYNQRLFYVYKRNLQLCQKILQISTKNGRQQGGVDCHNENYKKQTKISHFRLRQKHWKDTVENENKQFIRSLIYHRNKYQPIHDRRIAYQAYQQHLKLLKTMSHYPKYNITNPIYKNLLDYDYLPQHFYYNYSKAYHIDSTVSLRVRCQTLPFSYKLNKKPKPKTIQTHFNKSTRRVEEVQTNKYVENILQQAINKAIYIYNQPLPSVSNFYFATRQSFKKPPNKYQALFRSSSCRELLEPWCNKKQHREPLRTNSINDNMINEKHCIFDSYNNIQITETDEKHSTELIGLNSSAFFENTKIYFRENNGCVSEYSIALNSPNMSAFPEYNYKLNCISNCTTTGGYVPVPIRPYCIDYSAPMSISTTQRTDIVNITSGAYFTVAFQSSAWRTLSLPNGSPTSKGWSISCIIDLRIRSDTGTLNTPPVANMISPTDIPVGVQQSLIIPTIDSDNDIVRCRFANTTTECADVCPPSSLPNNTILISSNCTLLITGAEVNNWYAVAIQIEDFASENSTTPLSSVPIQILVNVYASPNCTIAPRLYGSTNQTGTCQSLQVGQPHVIMLYAENYCSNYSVTIEDIATLSFPIVIKSNLTRNTSTLYSVGLTWTPTTNQIGSQILCAVAIDSQHVQSNQYCVAFAVSQTGSAACPGEVLETTTSSIITREIFYESSPPIDNLTAYISLAQSSKDVTSSITGTTTISTTTDSSSSTSLWLLSVIVGVAALLTLLCCLLCLFPNGLESLYRKRRGEVSSEQRPNTDRTGQLPRMYMLPRRFNHDLDNISRSASSLESSTSATESDARLDLFSTTSRDRMNRKENNDRWANPPPRYYQVEITRAEYSAKDNSVRFQKNLVQICSSFDEN</sequence>
<keyword evidence="2" id="KW-1133">Transmembrane helix</keyword>
<keyword evidence="2" id="KW-0812">Transmembrane</keyword>
<accession>A0A821JTI3</accession>
<evidence type="ECO:0000313" key="4">
    <source>
        <dbReference type="EMBL" id="CAF4485565.1"/>
    </source>
</evidence>
<name>A0A821JTI3_9BILA</name>
<feature type="transmembrane region" description="Helical" evidence="2">
    <location>
        <begin position="778"/>
        <end position="801"/>
    </location>
</feature>
<dbReference type="Proteomes" id="UP000663862">
    <property type="component" value="Unassembled WGS sequence"/>
</dbReference>
<dbReference type="EMBL" id="CAJOBS010001400">
    <property type="protein sequence ID" value="CAF4726668.1"/>
    <property type="molecule type" value="Genomic_DNA"/>
</dbReference>
<feature type="region of interest" description="Disordered" evidence="1">
    <location>
        <begin position="865"/>
        <end position="890"/>
    </location>
</feature>
<keyword evidence="2" id="KW-0472">Membrane</keyword>
<dbReference type="Proteomes" id="UP000663838">
    <property type="component" value="Unassembled WGS sequence"/>
</dbReference>
<evidence type="ECO:0000313" key="5">
    <source>
        <dbReference type="EMBL" id="CAF4726668.1"/>
    </source>
</evidence>
<evidence type="ECO:0000256" key="1">
    <source>
        <dbReference type="SAM" id="MobiDB-lite"/>
    </source>
</evidence>
<dbReference type="AlphaFoldDB" id="A0A821JTI3"/>
<feature type="compositionally biased region" description="Basic and acidic residues" evidence="1">
    <location>
        <begin position="874"/>
        <end position="885"/>
    </location>
</feature>
<proteinExistence type="predicted"/>
<reference evidence="5" key="1">
    <citation type="submission" date="2021-02" db="EMBL/GenBank/DDBJ databases">
        <authorList>
            <person name="Nowell W R."/>
        </authorList>
    </citation>
    <scope>NUCLEOTIDE SEQUENCE</scope>
</reference>